<sequence>MKKLLTILFIFMNSGLCFCGWTEDGGYIGLYPGGCAVQSDCPSDERCMHSLEETICPPNHENLCRCTLGCEVESRIIRYEQWRPIPGKGFCKCLNSATNNSYCSKNMDL</sequence>
<dbReference type="EnsemblMetazoa" id="G307.2">
    <property type="protein sequence ID" value="G307.2:cds"/>
    <property type="gene ID" value="G307"/>
</dbReference>
<accession>A0A8W8LYA9</accession>
<reference evidence="2" key="1">
    <citation type="submission" date="2022-08" db="UniProtKB">
        <authorList>
            <consortium name="EnsemblMetazoa"/>
        </authorList>
    </citation>
    <scope>IDENTIFICATION</scope>
    <source>
        <strain evidence="2">05x7-T-G4-1.051#20</strain>
    </source>
</reference>
<feature type="chain" id="PRO_5036457989" evidence="1">
    <location>
        <begin position="20"/>
        <end position="109"/>
    </location>
</feature>
<evidence type="ECO:0000313" key="2">
    <source>
        <dbReference type="EnsemblMetazoa" id="G307.2:cds"/>
    </source>
</evidence>
<dbReference type="OrthoDB" id="6092605at2759"/>
<name>A0A8W8LYA9_MAGGI</name>
<protein>
    <submittedName>
        <fullName evidence="2">Uncharacterized protein</fullName>
    </submittedName>
</protein>
<keyword evidence="3" id="KW-1185">Reference proteome</keyword>
<dbReference type="Proteomes" id="UP000005408">
    <property type="component" value="Unassembled WGS sequence"/>
</dbReference>
<organism evidence="2 3">
    <name type="scientific">Magallana gigas</name>
    <name type="common">Pacific oyster</name>
    <name type="synonym">Crassostrea gigas</name>
    <dbReference type="NCBI Taxonomy" id="29159"/>
    <lineage>
        <taxon>Eukaryota</taxon>
        <taxon>Metazoa</taxon>
        <taxon>Spiralia</taxon>
        <taxon>Lophotrochozoa</taxon>
        <taxon>Mollusca</taxon>
        <taxon>Bivalvia</taxon>
        <taxon>Autobranchia</taxon>
        <taxon>Pteriomorphia</taxon>
        <taxon>Ostreida</taxon>
        <taxon>Ostreoidea</taxon>
        <taxon>Ostreidae</taxon>
        <taxon>Magallana</taxon>
    </lineage>
</organism>
<evidence type="ECO:0000313" key="3">
    <source>
        <dbReference type="Proteomes" id="UP000005408"/>
    </source>
</evidence>
<keyword evidence="1" id="KW-0732">Signal</keyword>
<proteinExistence type="predicted"/>
<dbReference type="AlphaFoldDB" id="A0A8W8LYA9"/>
<feature type="signal peptide" evidence="1">
    <location>
        <begin position="1"/>
        <end position="19"/>
    </location>
</feature>
<evidence type="ECO:0000256" key="1">
    <source>
        <dbReference type="SAM" id="SignalP"/>
    </source>
</evidence>